<evidence type="ECO:0008006" key="13">
    <source>
        <dbReference type="Google" id="ProtNLM"/>
    </source>
</evidence>
<accession>A0A0C9UH60</accession>
<dbReference type="PANTHER" id="PTHR46300:SF7">
    <property type="entry name" value="P450, PUTATIVE (EUROFUNG)-RELATED"/>
    <property type="match status" value="1"/>
</dbReference>
<dbReference type="InterPro" id="IPR017972">
    <property type="entry name" value="Cyt_P450_CS"/>
</dbReference>
<keyword evidence="8 10" id="KW-0503">Monooxygenase</keyword>
<dbReference type="SUPFAM" id="SSF48264">
    <property type="entry name" value="Cytochrome P450"/>
    <property type="match status" value="1"/>
</dbReference>
<dbReference type="GO" id="GO:0005506">
    <property type="term" value="F:iron ion binding"/>
    <property type="evidence" value="ECO:0007669"/>
    <property type="project" value="InterPro"/>
</dbReference>
<evidence type="ECO:0000256" key="4">
    <source>
        <dbReference type="ARBA" id="ARBA00022617"/>
    </source>
</evidence>
<evidence type="ECO:0000256" key="8">
    <source>
        <dbReference type="ARBA" id="ARBA00023033"/>
    </source>
</evidence>
<evidence type="ECO:0000256" key="7">
    <source>
        <dbReference type="ARBA" id="ARBA00023004"/>
    </source>
</evidence>
<evidence type="ECO:0000256" key="1">
    <source>
        <dbReference type="ARBA" id="ARBA00001971"/>
    </source>
</evidence>
<dbReference type="Pfam" id="PF00067">
    <property type="entry name" value="p450"/>
    <property type="match status" value="1"/>
</dbReference>
<sequence length="274" mass="30605">MLAEKMTRLVGAKFLVNVLSFMKYIPEWMPGAGFQKLAADARKTTQELLDTPLEATKLEIASGSTAPSFVRNALNEITDDSDPELLQDLKDVAGSMYAAGTNLTLSMIHQLFAVFAVFPNVQRRVQEELDRFLALLKESIRWTLGTGFSTPRLSTEEDVYRGWKIPTGSIIISNSWGILRDENFYPDAYVFKTERFLPNGTNPVQPDPLAAFGFGRRICPGKHLPPRDEDGNEVDLNYVFQPGSGFVLRAPPFSVTIRPRSKIIESVVREAFNG</sequence>
<evidence type="ECO:0000256" key="5">
    <source>
        <dbReference type="ARBA" id="ARBA00022723"/>
    </source>
</evidence>
<feature type="binding site" description="axial binding residue" evidence="9">
    <location>
        <position position="219"/>
    </location>
    <ligand>
        <name>heme</name>
        <dbReference type="ChEBI" id="CHEBI:30413"/>
    </ligand>
    <ligandPart>
        <name>Fe</name>
        <dbReference type="ChEBI" id="CHEBI:18248"/>
    </ligandPart>
</feature>
<dbReference type="PROSITE" id="PS00086">
    <property type="entry name" value="CYTOCHROME_P450"/>
    <property type="match status" value="1"/>
</dbReference>
<proteinExistence type="inferred from homology"/>
<dbReference type="HOGENOM" id="CLU_001570_2_0_1"/>
<name>A0A0C9UH60_SPHS4</name>
<keyword evidence="12" id="KW-1185">Reference proteome</keyword>
<evidence type="ECO:0000313" key="12">
    <source>
        <dbReference type="Proteomes" id="UP000054279"/>
    </source>
</evidence>
<dbReference type="GO" id="GO:0020037">
    <property type="term" value="F:heme binding"/>
    <property type="evidence" value="ECO:0007669"/>
    <property type="project" value="InterPro"/>
</dbReference>
<keyword evidence="7 9" id="KW-0408">Iron</keyword>
<evidence type="ECO:0000313" key="11">
    <source>
        <dbReference type="EMBL" id="KIJ42368.1"/>
    </source>
</evidence>
<organism evidence="11 12">
    <name type="scientific">Sphaerobolus stellatus (strain SS14)</name>
    <dbReference type="NCBI Taxonomy" id="990650"/>
    <lineage>
        <taxon>Eukaryota</taxon>
        <taxon>Fungi</taxon>
        <taxon>Dikarya</taxon>
        <taxon>Basidiomycota</taxon>
        <taxon>Agaricomycotina</taxon>
        <taxon>Agaricomycetes</taxon>
        <taxon>Phallomycetidae</taxon>
        <taxon>Geastrales</taxon>
        <taxon>Sphaerobolaceae</taxon>
        <taxon>Sphaerobolus</taxon>
    </lineage>
</organism>
<dbReference type="GO" id="GO:0004497">
    <property type="term" value="F:monooxygenase activity"/>
    <property type="evidence" value="ECO:0007669"/>
    <property type="project" value="UniProtKB-KW"/>
</dbReference>
<dbReference type="Proteomes" id="UP000054279">
    <property type="component" value="Unassembled WGS sequence"/>
</dbReference>
<evidence type="ECO:0000256" key="2">
    <source>
        <dbReference type="ARBA" id="ARBA00005179"/>
    </source>
</evidence>
<evidence type="ECO:0000256" key="10">
    <source>
        <dbReference type="RuleBase" id="RU000461"/>
    </source>
</evidence>
<dbReference type="GO" id="GO:0016705">
    <property type="term" value="F:oxidoreductase activity, acting on paired donors, with incorporation or reduction of molecular oxygen"/>
    <property type="evidence" value="ECO:0007669"/>
    <property type="project" value="InterPro"/>
</dbReference>
<dbReference type="PRINTS" id="PR00463">
    <property type="entry name" value="EP450I"/>
</dbReference>
<keyword evidence="5 9" id="KW-0479">Metal-binding</keyword>
<dbReference type="PANTHER" id="PTHR46300">
    <property type="entry name" value="P450, PUTATIVE (EUROFUNG)-RELATED-RELATED"/>
    <property type="match status" value="1"/>
</dbReference>
<gene>
    <name evidence="11" type="ORF">M422DRAFT_254442</name>
</gene>
<comment type="cofactor">
    <cofactor evidence="1 9">
        <name>heme</name>
        <dbReference type="ChEBI" id="CHEBI:30413"/>
    </cofactor>
</comment>
<dbReference type="AlphaFoldDB" id="A0A0C9UH60"/>
<evidence type="ECO:0000256" key="9">
    <source>
        <dbReference type="PIRSR" id="PIRSR602401-1"/>
    </source>
</evidence>
<dbReference type="InterPro" id="IPR001128">
    <property type="entry name" value="Cyt_P450"/>
</dbReference>
<evidence type="ECO:0000256" key="6">
    <source>
        <dbReference type="ARBA" id="ARBA00023002"/>
    </source>
</evidence>
<keyword evidence="4 9" id="KW-0349">Heme</keyword>
<dbReference type="InterPro" id="IPR036396">
    <property type="entry name" value="Cyt_P450_sf"/>
</dbReference>
<keyword evidence="6 10" id="KW-0560">Oxidoreductase</keyword>
<reference evidence="11 12" key="1">
    <citation type="submission" date="2014-06" db="EMBL/GenBank/DDBJ databases">
        <title>Evolutionary Origins and Diversification of the Mycorrhizal Mutualists.</title>
        <authorList>
            <consortium name="DOE Joint Genome Institute"/>
            <consortium name="Mycorrhizal Genomics Consortium"/>
            <person name="Kohler A."/>
            <person name="Kuo A."/>
            <person name="Nagy L.G."/>
            <person name="Floudas D."/>
            <person name="Copeland A."/>
            <person name="Barry K.W."/>
            <person name="Cichocki N."/>
            <person name="Veneault-Fourrey C."/>
            <person name="LaButti K."/>
            <person name="Lindquist E.A."/>
            <person name="Lipzen A."/>
            <person name="Lundell T."/>
            <person name="Morin E."/>
            <person name="Murat C."/>
            <person name="Riley R."/>
            <person name="Ohm R."/>
            <person name="Sun H."/>
            <person name="Tunlid A."/>
            <person name="Henrissat B."/>
            <person name="Grigoriev I.V."/>
            <person name="Hibbett D.S."/>
            <person name="Martin F."/>
        </authorList>
    </citation>
    <scope>NUCLEOTIDE SEQUENCE [LARGE SCALE GENOMIC DNA]</scope>
    <source>
        <strain evidence="11 12">SS14</strain>
    </source>
</reference>
<dbReference type="OrthoDB" id="2789670at2759"/>
<dbReference type="InterPro" id="IPR050364">
    <property type="entry name" value="Cytochrome_P450_fung"/>
</dbReference>
<comment type="pathway">
    <text evidence="2">Secondary metabolite biosynthesis.</text>
</comment>
<protein>
    <recommendedName>
        <fullName evidence="13">Cytochrome P450</fullName>
    </recommendedName>
</protein>
<dbReference type="InterPro" id="IPR002401">
    <property type="entry name" value="Cyt_P450_E_grp-I"/>
</dbReference>
<dbReference type="EMBL" id="KN837130">
    <property type="protein sequence ID" value="KIJ42368.1"/>
    <property type="molecule type" value="Genomic_DNA"/>
</dbReference>
<evidence type="ECO:0000256" key="3">
    <source>
        <dbReference type="ARBA" id="ARBA00010617"/>
    </source>
</evidence>
<comment type="similarity">
    <text evidence="3 10">Belongs to the cytochrome P450 family.</text>
</comment>
<dbReference type="Gene3D" id="1.10.630.10">
    <property type="entry name" value="Cytochrome P450"/>
    <property type="match status" value="1"/>
</dbReference>